<protein>
    <submittedName>
        <fullName evidence="3">DUF1028 domain-containing protein</fullName>
    </submittedName>
</protein>
<evidence type="ECO:0000313" key="3">
    <source>
        <dbReference type="EMBL" id="HGQ63660.1"/>
    </source>
</evidence>
<dbReference type="PANTHER" id="PTHR39328:SF1">
    <property type="entry name" value="BLL2871 PROTEIN"/>
    <property type="match status" value="1"/>
</dbReference>
<accession>A0A7C4JIT8</accession>
<dbReference type="Gene3D" id="3.60.20.10">
    <property type="entry name" value="Glutamine Phosphoribosylpyrophosphate, subunit 1, domain 1"/>
    <property type="match status" value="1"/>
</dbReference>
<feature type="domain" description="Putative peptidoglycan binding" evidence="1">
    <location>
        <begin position="209"/>
        <end position="282"/>
    </location>
</feature>
<dbReference type="Pfam" id="PF06267">
    <property type="entry name" value="DUF1028"/>
    <property type="match status" value="1"/>
</dbReference>
<dbReference type="Pfam" id="PF08823">
    <property type="entry name" value="PG_binding_2"/>
    <property type="match status" value="1"/>
</dbReference>
<sequence>MTFSIVAIDRDKGDIGAAVASRFIAAGSIVPWVRVGIGAVATQSWANVKFGPLILYLLENHYTPKEAAELALAGDPRKDFRQIGVVDAKGNAYAFTGSKCIPYAGHIIGDGFAVQGNILVGEEVLEAMAKAFEITKGELVDKLLAALKAGDDAGGDKRGKQSAAIIVLRPCGGYGGCTEGVDKYVDLRVDDHLDPVKELIRLFKIWELTILEREEPSDVYDLSQVAYNVQLALRKLGYYGGEVRGVPDEETLKALELWMSINNFENKMRSDGKIWGTVYRFLLEQAGLPIS</sequence>
<gene>
    <name evidence="3" type="ORF">ENU08_00195</name>
    <name evidence="2" type="ORF">ENU41_03520</name>
</gene>
<dbReference type="InterPro" id="IPR010430">
    <property type="entry name" value="DUF1028"/>
</dbReference>
<reference evidence="3" key="1">
    <citation type="journal article" date="2020" name="mSystems">
        <title>Genome- and Community-Level Interaction Insights into Carbon Utilization and Element Cycling Functions of Hydrothermarchaeota in Hydrothermal Sediment.</title>
        <authorList>
            <person name="Zhou Z."/>
            <person name="Liu Y."/>
            <person name="Xu W."/>
            <person name="Pan J."/>
            <person name="Luo Z.H."/>
            <person name="Li M."/>
        </authorList>
    </citation>
    <scope>NUCLEOTIDE SEQUENCE [LARGE SCALE GENOMIC DNA]</scope>
    <source>
        <strain evidence="3">SpSt-637</strain>
        <strain evidence="2">SpSt-667</strain>
    </source>
</reference>
<proteinExistence type="predicted"/>
<dbReference type="EMBL" id="DTCK01000019">
    <property type="protein sequence ID" value="HGQ35731.1"/>
    <property type="molecule type" value="Genomic_DNA"/>
</dbReference>
<comment type="caution">
    <text evidence="3">The sequence shown here is derived from an EMBL/GenBank/DDBJ whole genome shotgun (WGS) entry which is preliminary data.</text>
</comment>
<dbReference type="EMBL" id="DTBD01000003">
    <property type="protein sequence ID" value="HGQ63660.1"/>
    <property type="molecule type" value="Genomic_DNA"/>
</dbReference>
<name>A0A7C4JIT8_9CREN</name>
<dbReference type="PANTHER" id="PTHR39328">
    <property type="entry name" value="BLL2871 PROTEIN"/>
    <property type="match status" value="1"/>
</dbReference>
<evidence type="ECO:0000259" key="1">
    <source>
        <dbReference type="Pfam" id="PF08823"/>
    </source>
</evidence>
<dbReference type="InterPro" id="IPR014927">
    <property type="entry name" value="PG-bd_2"/>
</dbReference>
<dbReference type="AlphaFoldDB" id="A0A7C4JIT8"/>
<evidence type="ECO:0000313" key="2">
    <source>
        <dbReference type="EMBL" id="HGQ35731.1"/>
    </source>
</evidence>
<organism evidence="3">
    <name type="scientific">Ignisphaera aggregans</name>
    <dbReference type="NCBI Taxonomy" id="334771"/>
    <lineage>
        <taxon>Archaea</taxon>
        <taxon>Thermoproteota</taxon>
        <taxon>Thermoprotei</taxon>
        <taxon>Desulfurococcales</taxon>
        <taxon>Desulfurococcaceae</taxon>
        <taxon>Ignisphaera</taxon>
    </lineage>
</organism>
<dbReference type="SUPFAM" id="SSF56235">
    <property type="entry name" value="N-terminal nucleophile aminohydrolases (Ntn hydrolases)"/>
    <property type="match status" value="1"/>
</dbReference>
<dbReference type="InterPro" id="IPR029055">
    <property type="entry name" value="Ntn_hydrolases_N"/>
</dbReference>